<feature type="compositionally biased region" description="Low complexity" evidence="1">
    <location>
        <begin position="138"/>
        <end position="155"/>
    </location>
</feature>
<comment type="caution">
    <text evidence="2">The sequence shown here is derived from an EMBL/GenBank/DDBJ whole genome shotgun (WGS) entry which is preliminary data.</text>
</comment>
<feature type="compositionally biased region" description="Low complexity" evidence="1">
    <location>
        <begin position="1"/>
        <end position="10"/>
    </location>
</feature>
<dbReference type="AlphaFoldDB" id="A0A813GJF8"/>
<sequence length="180" mass="17497">MLSSLSLSLLRGDKPKQGKASSTPEPGPVPVKASAAFAAQSSSASPSSSSSAPAPYSAPAARGKARADPDSSDQYSQFLETISKATPTASSGAATGGCGAAPTKGMPSGEDAESEAKPAALGSLLAYSDSESEEEAPKPLSAAAAAVAERAGSNAEKSRQTVFEAPASADALPNAAAAAA</sequence>
<proteinExistence type="predicted"/>
<gene>
    <name evidence="2" type="ORF">PGLA1383_LOCUS42144</name>
</gene>
<protein>
    <submittedName>
        <fullName evidence="2">Uncharacterized protein</fullName>
    </submittedName>
</protein>
<name>A0A813GJF8_POLGL</name>
<feature type="compositionally biased region" description="Low complexity" evidence="1">
    <location>
        <begin position="165"/>
        <end position="180"/>
    </location>
</feature>
<evidence type="ECO:0000313" key="2">
    <source>
        <dbReference type="EMBL" id="CAE8625109.1"/>
    </source>
</evidence>
<dbReference type="Proteomes" id="UP000654075">
    <property type="component" value="Unassembled WGS sequence"/>
</dbReference>
<organism evidence="2 3">
    <name type="scientific">Polarella glacialis</name>
    <name type="common">Dinoflagellate</name>
    <dbReference type="NCBI Taxonomy" id="89957"/>
    <lineage>
        <taxon>Eukaryota</taxon>
        <taxon>Sar</taxon>
        <taxon>Alveolata</taxon>
        <taxon>Dinophyceae</taxon>
        <taxon>Suessiales</taxon>
        <taxon>Suessiaceae</taxon>
        <taxon>Polarella</taxon>
    </lineage>
</organism>
<dbReference type="EMBL" id="CAJNNV010028580">
    <property type="protein sequence ID" value="CAE8625109.1"/>
    <property type="molecule type" value="Genomic_DNA"/>
</dbReference>
<keyword evidence="3" id="KW-1185">Reference proteome</keyword>
<evidence type="ECO:0000313" key="3">
    <source>
        <dbReference type="Proteomes" id="UP000654075"/>
    </source>
</evidence>
<feature type="compositionally biased region" description="Polar residues" evidence="1">
    <location>
        <begin position="72"/>
        <end position="84"/>
    </location>
</feature>
<feature type="region of interest" description="Disordered" evidence="1">
    <location>
        <begin position="1"/>
        <end position="180"/>
    </location>
</feature>
<feature type="compositionally biased region" description="Low complexity" evidence="1">
    <location>
        <begin position="33"/>
        <end position="61"/>
    </location>
</feature>
<evidence type="ECO:0000256" key="1">
    <source>
        <dbReference type="SAM" id="MobiDB-lite"/>
    </source>
</evidence>
<reference evidence="2" key="1">
    <citation type="submission" date="2021-02" db="EMBL/GenBank/DDBJ databases">
        <authorList>
            <person name="Dougan E. K."/>
            <person name="Rhodes N."/>
            <person name="Thang M."/>
            <person name="Chan C."/>
        </authorList>
    </citation>
    <scope>NUCLEOTIDE SEQUENCE</scope>
</reference>
<feature type="non-terminal residue" evidence="2">
    <location>
        <position position="180"/>
    </location>
</feature>
<accession>A0A813GJF8</accession>